<dbReference type="PANTHER" id="PTHR23291">
    <property type="entry name" value="BAX INHIBITOR-RELATED"/>
    <property type="match status" value="1"/>
</dbReference>
<keyword evidence="2 5" id="KW-0812">Transmembrane</keyword>
<protein>
    <submittedName>
        <fullName evidence="7">Jg12466 protein</fullName>
    </submittedName>
</protein>
<organism evidence="7 8">
    <name type="scientific">Pararge aegeria aegeria</name>
    <dbReference type="NCBI Taxonomy" id="348720"/>
    <lineage>
        <taxon>Eukaryota</taxon>
        <taxon>Metazoa</taxon>
        <taxon>Ecdysozoa</taxon>
        <taxon>Arthropoda</taxon>
        <taxon>Hexapoda</taxon>
        <taxon>Insecta</taxon>
        <taxon>Pterygota</taxon>
        <taxon>Neoptera</taxon>
        <taxon>Endopterygota</taxon>
        <taxon>Lepidoptera</taxon>
        <taxon>Glossata</taxon>
        <taxon>Ditrysia</taxon>
        <taxon>Papilionoidea</taxon>
        <taxon>Nymphalidae</taxon>
        <taxon>Satyrinae</taxon>
        <taxon>Satyrini</taxon>
        <taxon>Parargina</taxon>
        <taxon>Pararge</taxon>
    </lineage>
</organism>
<dbReference type="GO" id="GO:0005794">
    <property type="term" value="C:Golgi apparatus"/>
    <property type="evidence" value="ECO:0007669"/>
    <property type="project" value="TreeGrafter"/>
</dbReference>
<evidence type="ECO:0000256" key="2">
    <source>
        <dbReference type="ARBA" id="ARBA00022692"/>
    </source>
</evidence>
<feature type="region of interest" description="Disordered" evidence="6">
    <location>
        <begin position="1"/>
        <end position="20"/>
    </location>
</feature>
<evidence type="ECO:0000313" key="8">
    <source>
        <dbReference type="Proteomes" id="UP000838756"/>
    </source>
</evidence>
<dbReference type="InterPro" id="IPR006214">
    <property type="entry name" value="Bax_inhibitor_1-related"/>
</dbReference>
<keyword evidence="8" id="KW-1185">Reference proteome</keyword>
<keyword evidence="4 5" id="KW-0472">Membrane</keyword>
<dbReference type="GO" id="GO:0005783">
    <property type="term" value="C:endoplasmic reticulum"/>
    <property type="evidence" value="ECO:0007669"/>
    <property type="project" value="TreeGrafter"/>
</dbReference>
<proteinExistence type="inferred from homology"/>
<dbReference type="GO" id="GO:0016020">
    <property type="term" value="C:membrane"/>
    <property type="evidence" value="ECO:0007669"/>
    <property type="project" value="UniProtKB-SubCell"/>
</dbReference>
<feature type="transmembrane region" description="Helical" evidence="5">
    <location>
        <begin position="302"/>
        <end position="321"/>
    </location>
</feature>
<gene>
    <name evidence="7" type="primary">jg12466</name>
    <name evidence="7" type="ORF">PAEG_LOCUS16353</name>
</gene>
<feature type="compositionally biased region" description="Polar residues" evidence="6">
    <location>
        <begin position="1"/>
        <end position="11"/>
    </location>
</feature>
<dbReference type="EMBL" id="CAKXAJ010025449">
    <property type="protein sequence ID" value="CAH2239690.1"/>
    <property type="molecule type" value="Genomic_DNA"/>
</dbReference>
<evidence type="ECO:0000256" key="3">
    <source>
        <dbReference type="ARBA" id="ARBA00022989"/>
    </source>
</evidence>
<dbReference type="GO" id="GO:2001234">
    <property type="term" value="P:negative regulation of apoptotic signaling pathway"/>
    <property type="evidence" value="ECO:0007669"/>
    <property type="project" value="TreeGrafter"/>
</dbReference>
<accession>A0A8S4RT45</accession>
<feature type="transmembrane region" description="Helical" evidence="5">
    <location>
        <begin position="149"/>
        <end position="170"/>
    </location>
</feature>
<sequence>MSNTKVSLQTSKLEKKQTDNEKKEVIVNIDEITIGNANAISSYKITEQQIEENNEHNGKKVINSVKSEAGNIAIVEEVDQQVPTVESVDKRRKVPDIWVQFQEVKGHNMRVGKQVEFGRLSEPGGRNYQNLPSGGGGGLDYDPQSRNGFLRIVFTILLAMLALTLLYNVLVLNSPSMTEFYRNHRRPLLFLSGGVLISMSYVMICCLPLVRAPPCNFIALLIVLAAMSNLVAVFTTMVETQIISFALIGTSVTVGVCLILALSKFDFTSWYLYLVVVMVVLSVLSVALAIGSLAMDINFKPLHMALLYIGTLVQVLVSFILS</sequence>
<keyword evidence="3 5" id="KW-1133">Transmembrane helix</keyword>
<feature type="transmembrane region" description="Helical" evidence="5">
    <location>
        <begin position="190"/>
        <end position="210"/>
    </location>
</feature>
<feature type="transmembrane region" description="Helical" evidence="5">
    <location>
        <begin position="242"/>
        <end position="263"/>
    </location>
</feature>
<evidence type="ECO:0000256" key="6">
    <source>
        <dbReference type="SAM" id="MobiDB-lite"/>
    </source>
</evidence>
<dbReference type="Proteomes" id="UP000838756">
    <property type="component" value="Unassembled WGS sequence"/>
</dbReference>
<comment type="similarity">
    <text evidence="5">Belongs to the BI1 family.</text>
</comment>
<comment type="caution">
    <text evidence="7">The sequence shown here is derived from an EMBL/GenBank/DDBJ whole genome shotgun (WGS) entry which is preliminary data.</text>
</comment>
<name>A0A8S4RT45_9NEOP</name>
<evidence type="ECO:0000256" key="5">
    <source>
        <dbReference type="RuleBase" id="RU004379"/>
    </source>
</evidence>
<evidence type="ECO:0000256" key="1">
    <source>
        <dbReference type="ARBA" id="ARBA00004141"/>
    </source>
</evidence>
<reference evidence="7" key="1">
    <citation type="submission" date="2022-03" db="EMBL/GenBank/DDBJ databases">
        <authorList>
            <person name="Lindestad O."/>
        </authorList>
    </citation>
    <scope>NUCLEOTIDE SEQUENCE</scope>
</reference>
<dbReference type="PANTHER" id="PTHR23291:SF127">
    <property type="entry name" value="PROTEIN LIFEGUARD 1-LIKE"/>
    <property type="match status" value="1"/>
</dbReference>
<evidence type="ECO:0000256" key="4">
    <source>
        <dbReference type="ARBA" id="ARBA00023136"/>
    </source>
</evidence>
<dbReference type="AlphaFoldDB" id="A0A8S4RT45"/>
<feature type="transmembrane region" description="Helical" evidence="5">
    <location>
        <begin position="270"/>
        <end position="290"/>
    </location>
</feature>
<comment type="subcellular location">
    <subcellularLocation>
        <location evidence="1">Membrane</location>
        <topology evidence="1">Multi-pass membrane protein</topology>
    </subcellularLocation>
</comment>
<evidence type="ECO:0000313" key="7">
    <source>
        <dbReference type="EMBL" id="CAH2239690.1"/>
    </source>
</evidence>
<dbReference type="OrthoDB" id="7933078at2759"/>
<feature type="transmembrane region" description="Helical" evidence="5">
    <location>
        <begin position="217"/>
        <end position="236"/>
    </location>
</feature>